<dbReference type="Pfam" id="PF23302">
    <property type="entry name" value="HTH_DNAJC9"/>
    <property type="match status" value="1"/>
</dbReference>
<reference evidence="2 3" key="1">
    <citation type="submission" date="2018-11" db="EMBL/GenBank/DDBJ databases">
        <authorList>
            <consortium name="Pathogen Informatics"/>
        </authorList>
    </citation>
    <scope>NUCLEOTIDE SEQUENCE [LARGE SCALE GENOMIC DNA]</scope>
</reference>
<reference evidence="4" key="2">
    <citation type="submission" date="2019-09" db="UniProtKB">
        <authorList>
            <consortium name="WormBaseParasite"/>
        </authorList>
    </citation>
    <scope>IDENTIFICATION</scope>
</reference>
<dbReference type="InterPro" id="IPR018253">
    <property type="entry name" value="DnaJ_domain_CS"/>
</dbReference>
<dbReference type="CDD" id="cd06257">
    <property type="entry name" value="DnaJ"/>
    <property type="match status" value="1"/>
</dbReference>
<sequence>MLLTDCKQYFNTDDLYEVLRVELKKGYYKQSMKWHPDKADDESATKHATAKFQIITKAYQILSDAQKRILYDESGIVDDENVLDEESINVWRQVFKKVTAEDIKKFAEQYQGSADEVDDIVAAYNAWKGDMARIMDSVMCATYEDESRIKEIIDKKIGEGVLKATAKYKSSTSKVPFLLCKMLASFL</sequence>
<dbReference type="Pfam" id="PF00226">
    <property type="entry name" value="DnaJ"/>
    <property type="match status" value="1"/>
</dbReference>
<evidence type="ECO:0000313" key="3">
    <source>
        <dbReference type="Proteomes" id="UP000050761"/>
    </source>
</evidence>
<dbReference type="SUPFAM" id="SSF46565">
    <property type="entry name" value="Chaperone J-domain"/>
    <property type="match status" value="1"/>
</dbReference>
<keyword evidence="3" id="KW-1185">Reference proteome</keyword>
<dbReference type="PANTHER" id="PTHR44144">
    <property type="entry name" value="DNAJ HOMOLOG SUBFAMILY C MEMBER 9"/>
    <property type="match status" value="1"/>
</dbReference>
<dbReference type="SMART" id="SM00271">
    <property type="entry name" value="DnaJ"/>
    <property type="match status" value="1"/>
</dbReference>
<dbReference type="OrthoDB" id="110024at2759"/>
<dbReference type="InterPro" id="IPR001623">
    <property type="entry name" value="DnaJ_domain"/>
</dbReference>
<dbReference type="Proteomes" id="UP000050761">
    <property type="component" value="Unassembled WGS sequence"/>
</dbReference>
<dbReference type="WBParaSite" id="HPBE_0001506701-mRNA-1">
    <property type="protein sequence ID" value="HPBE_0001506701-mRNA-1"/>
    <property type="gene ID" value="HPBE_0001506701"/>
</dbReference>
<dbReference type="InterPro" id="IPR056453">
    <property type="entry name" value="HTH_DNAJC9"/>
</dbReference>
<accession>A0A3P8E2S3</accession>
<dbReference type="PRINTS" id="PR00625">
    <property type="entry name" value="JDOMAIN"/>
</dbReference>
<accession>A0A183G1J2</accession>
<protein>
    <submittedName>
        <fullName evidence="4">J domain-containing protein</fullName>
    </submittedName>
</protein>
<evidence type="ECO:0000259" key="1">
    <source>
        <dbReference type="PROSITE" id="PS50076"/>
    </source>
</evidence>
<organism evidence="3 4">
    <name type="scientific">Heligmosomoides polygyrus</name>
    <name type="common">Parasitic roundworm</name>
    <dbReference type="NCBI Taxonomy" id="6339"/>
    <lineage>
        <taxon>Eukaryota</taxon>
        <taxon>Metazoa</taxon>
        <taxon>Ecdysozoa</taxon>
        <taxon>Nematoda</taxon>
        <taxon>Chromadorea</taxon>
        <taxon>Rhabditida</taxon>
        <taxon>Rhabditina</taxon>
        <taxon>Rhabditomorpha</taxon>
        <taxon>Strongyloidea</taxon>
        <taxon>Heligmosomidae</taxon>
        <taxon>Heligmosomoides</taxon>
    </lineage>
</organism>
<dbReference type="GO" id="GO:0005737">
    <property type="term" value="C:cytoplasm"/>
    <property type="evidence" value="ECO:0007669"/>
    <property type="project" value="TreeGrafter"/>
</dbReference>
<dbReference type="EMBL" id="UZAH01028674">
    <property type="protein sequence ID" value="VDP01666.1"/>
    <property type="molecule type" value="Genomic_DNA"/>
</dbReference>
<dbReference type="GO" id="GO:0031072">
    <property type="term" value="F:heat shock protein binding"/>
    <property type="evidence" value="ECO:0007669"/>
    <property type="project" value="TreeGrafter"/>
</dbReference>
<dbReference type="PROSITE" id="PS00636">
    <property type="entry name" value="DNAJ_1"/>
    <property type="match status" value="1"/>
</dbReference>
<dbReference type="InterPro" id="IPR036869">
    <property type="entry name" value="J_dom_sf"/>
</dbReference>
<name>A0A183G1J2_HELPZ</name>
<dbReference type="Gene3D" id="1.10.287.110">
    <property type="entry name" value="DnaJ domain"/>
    <property type="match status" value="1"/>
</dbReference>
<dbReference type="PANTHER" id="PTHR44144:SF1">
    <property type="entry name" value="DNAJ HOMOLOG SUBFAMILY C MEMBER 9"/>
    <property type="match status" value="1"/>
</dbReference>
<evidence type="ECO:0000313" key="4">
    <source>
        <dbReference type="WBParaSite" id="HPBE_0001506701-mRNA-1"/>
    </source>
</evidence>
<dbReference type="GO" id="GO:0005634">
    <property type="term" value="C:nucleus"/>
    <property type="evidence" value="ECO:0007669"/>
    <property type="project" value="TreeGrafter"/>
</dbReference>
<dbReference type="PROSITE" id="PS50076">
    <property type="entry name" value="DNAJ_2"/>
    <property type="match status" value="1"/>
</dbReference>
<proteinExistence type="predicted"/>
<dbReference type="AlphaFoldDB" id="A0A183G1J2"/>
<feature type="domain" description="J" evidence="1">
    <location>
        <begin position="5"/>
        <end position="75"/>
    </location>
</feature>
<evidence type="ECO:0000313" key="2">
    <source>
        <dbReference type="EMBL" id="VDP01666.1"/>
    </source>
</evidence>
<dbReference type="InterPro" id="IPR052594">
    <property type="entry name" value="J_domain-containing_protein"/>
</dbReference>
<gene>
    <name evidence="2" type="ORF">HPBE_LOCUS15068</name>
</gene>